<sequence>MFIVVLLVSLFVSVLSSQNLGDSHVIIATEFPARSAADSTTPVNVITDDVTQFKTIDGHSPGDTPRNLTRGPCGKENACGWHVYNIETRVPEYFAQSPCDCSSGTECRHYSDDLQKRAFEYRCVPTDQSTN</sequence>
<evidence type="ECO:0000256" key="1">
    <source>
        <dbReference type="SAM" id="SignalP"/>
    </source>
</evidence>
<dbReference type="OrthoDB" id="6340809at2759"/>
<feature type="signal peptide" evidence="1">
    <location>
        <begin position="1"/>
        <end position="16"/>
    </location>
</feature>
<accession>A0A8X6Q7A4</accession>
<keyword evidence="1" id="KW-0732">Signal</keyword>
<dbReference type="Proteomes" id="UP000887013">
    <property type="component" value="Unassembled WGS sequence"/>
</dbReference>
<protein>
    <submittedName>
        <fullName evidence="2">Uncharacterized protein</fullName>
    </submittedName>
</protein>
<reference evidence="2" key="1">
    <citation type="submission" date="2020-08" db="EMBL/GenBank/DDBJ databases">
        <title>Multicomponent nature underlies the extraordinary mechanical properties of spider dragline silk.</title>
        <authorList>
            <person name="Kono N."/>
            <person name="Nakamura H."/>
            <person name="Mori M."/>
            <person name="Yoshida Y."/>
            <person name="Ohtoshi R."/>
            <person name="Malay A.D."/>
            <person name="Moran D.A.P."/>
            <person name="Tomita M."/>
            <person name="Numata K."/>
            <person name="Arakawa K."/>
        </authorList>
    </citation>
    <scope>NUCLEOTIDE SEQUENCE</scope>
</reference>
<comment type="caution">
    <text evidence="2">The sequence shown here is derived from an EMBL/GenBank/DDBJ whole genome shotgun (WGS) entry which is preliminary data.</text>
</comment>
<evidence type="ECO:0000313" key="3">
    <source>
        <dbReference type="Proteomes" id="UP000887013"/>
    </source>
</evidence>
<proteinExistence type="predicted"/>
<name>A0A8X6Q7A4_NEPPI</name>
<keyword evidence="3" id="KW-1185">Reference proteome</keyword>
<evidence type="ECO:0000313" key="2">
    <source>
        <dbReference type="EMBL" id="GFU10414.1"/>
    </source>
</evidence>
<dbReference type="AlphaFoldDB" id="A0A8X6Q7A4"/>
<feature type="chain" id="PRO_5036485528" evidence="1">
    <location>
        <begin position="17"/>
        <end position="131"/>
    </location>
</feature>
<dbReference type="EMBL" id="BMAW01124989">
    <property type="protein sequence ID" value="GFU10414.1"/>
    <property type="molecule type" value="Genomic_DNA"/>
</dbReference>
<organism evidence="2 3">
    <name type="scientific">Nephila pilipes</name>
    <name type="common">Giant wood spider</name>
    <name type="synonym">Nephila maculata</name>
    <dbReference type="NCBI Taxonomy" id="299642"/>
    <lineage>
        <taxon>Eukaryota</taxon>
        <taxon>Metazoa</taxon>
        <taxon>Ecdysozoa</taxon>
        <taxon>Arthropoda</taxon>
        <taxon>Chelicerata</taxon>
        <taxon>Arachnida</taxon>
        <taxon>Araneae</taxon>
        <taxon>Araneomorphae</taxon>
        <taxon>Entelegynae</taxon>
        <taxon>Araneoidea</taxon>
        <taxon>Nephilidae</taxon>
        <taxon>Nephila</taxon>
    </lineage>
</organism>
<gene>
    <name evidence="2" type="ORF">NPIL_697061</name>
</gene>